<dbReference type="InterPro" id="IPR036282">
    <property type="entry name" value="Glutathione-S-Trfase_C_sf"/>
</dbReference>
<dbReference type="InterPro" id="IPR004806">
    <property type="entry name" value="Rad23"/>
</dbReference>
<evidence type="ECO:0000256" key="1">
    <source>
        <dbReference type="SAM" id="MobiDB-lite"/>
    </source>
</evidence>
<dbReference type="InterPro" id="IPR004046">
    <property type="entry name" value="GST_C"/>
</dbReference>
<dbReference type="GO" id="GO:0004364">
    <property type="term" value="F:glutathione transferase activity"/>
    <property type="evidence" value="ECO:0007669"/>
    <property type="project" value="TreeGrafter"/>
</dbReference>
<feature type="compositionally biased region" description="Low complexity" evidence="1">
    <location>
        <begin position="671"/>
        <end position="699"/>
    </location>
</feature>
<dbReference type="InterPro" id="IPR010987">
    <property type="entry name" value="Glutathione-S-Trfase_C-like"/>
</dbReference>
<feature type="domain" description="UBA" evidence="2">
    <location>
        <begin position="730"/>
        <end position="771"/>
    </location>
</feature>
<dbReference type="Pfam" id="PF13516">
    <property type="entry name" value="LRR_6"/>
    <property type="match status" value="2"/>
</dbReference>
<sequence length="1093" mass="118667">MAFRRKWASEAQGEWKVHWINGATFKFELEGQGLTDSVVEEWGPWMDTQFELRFPDGNWPSLTAAKLSFSHNDIGDHGIQTIVDYLNRRKISVQLIKFFKNSIGDAGAWAIGELLANSPEPVQEVHLSHNRIGNEGACAIFEAIARSKRYPYKTSDRNSRGIMPVWLRMEYNFIHWGNIAPRLEQHKVSWIAADSRENWVPKDTAAPMVCMHHSYKNQTPAESSSSGQGRESAASRKASEGQWDEHGVIYAGRFRVAARSGGFSFLSRVVCIPFSRYLEPDQPRRGRAELTRLIFAAGVSRQEQQRRKSSGELPFGQFPTLSVDGRVFAQSYSIAKYAAKLAGLLSSDHLAALEAEGVVDMTEDVRSKFVPIRYLPVPPEAKLAKYEEFFTTTLPPWLQRYEEILAVRSTSGFLAGDSLSIADIAAFNMCDFLTNPSCEVQASSEKHKAMGANCLQAFPKLQEHFKIVAAQPGIAAWLLARPTTPHDNVATLTDADFSAACVGQQRELGSIGLSSAAACSIGLVHLRTVKASRGQDKRKWKREHVFAPGQLALLTILLGEKPKTERQLRTGTYNTVGSIGGSLGTSWGGSAAGAAVGTALLPGVGTLLGGLTGAIGGALVGSRVGAAASDKICDTVEANAGNLCDECTGKGGSSQGSGSGVSGFLGGGSGSDSSTAFSGQGQRLGGAPAVADPRAASAGTGTGTGAPTQHISAQYQKPTSGSAAPHPPLTAEQKQAIERLMGLGFSREVALQAYLDCGRQEEVAANHLFDAMRGLQRLPELNNLLSEEVNPQRVHEYGEAVSDEVPMYVFLDPSAIRRFMSREEGLFTFQGLLNLCQQGNMCCCPTDNSGDVEERDRIIFVVTDDVLDDLAELAVSNPGEHRQVEWLRASPQSYLQSGRSWGILEVLETKLHVQLMKLSQSHEQSAAKLGISKRIVKVLDFAILWESQIEPEGRVLFVTGDEAVFRFGAAACSSTAGSSRRGLKVVAAEELDARFAADRRFGGAQLCEAALRPKASSRCRVILSPQIVSAILGEPSDRGEVPAQQLRHELKEAITLLDSAKQLLLKGHSRNNWEVAKFLESTAHTQQRWQQML</sequence>
<dbReference type="SMART" id="SM00165">
    <property type="entry name" value="UBA"/>
    <property type="match status" value="1"/>
</dbReference>
<dbReference type="InterPro" id="IPR050213">
    <property type="entry name" value="GST_superfamily"/>
</dbReference>
<dbReference type="SUPFAM" id="SSF47616">
    <property type="entry name" value="GST C-terminal domain-like"/>
    <property type="match status" value="1"/>
</dbReference>
<gene>
    <name evidence="5" type="ORF">PGLA1383_LOCUS41614</name>
</gene>
<dbReference type="Gene3D" id="1.20.1050.10">
    <property type="match status" value="1"/>
</dbReference>
<reference evidence="5" key="1">
    <citation type="submission" date="2021-02" db="EMBL/GenBank/DDBJ databases">
        <authorList>
            <person name="Dougan E. K."/>
            <person name="Rhodes N."/>
            <person name="Thang M."/>
            <person name="Chan C."/>
        </authorList>
    </citation>
    <scope>NUCLEOTIDE SEQUENCE</scope>
</reference>
<feature type="domain" description="GST N-terminal" evidence="3">
    <location>
        <begin position="275"/>
        <end position="346"/>
    </location>
</feature>
<dbReference type="Pfam" id="PF14497">
    <property type="entry name" value="GST_C_3"/>
    <property type="match status" value="1"/>
</dbReference>
<dbReference type="GO" id="GO:0006749">
    <property type="term" value="P:glutathione metabolic process"/>
    <property type="evidence" value="ECO:0007669"/>
    <property type="project" value="TreeGrafter"/>
</dbReference>
<dbReference type="Proteomes" id="UP000654075">
    <property type="component" value="Unassembled WGS sequence"/>
</dbReference>
<comment type="caution">
    <text evidence="5">The sequence shown here is derived from an EMBL/GenBank/DDBJ whole genome shotgun (WGS) entry which is preliminary data.</text>
</comment>
<keyword evidence="6" id="KW-1185">Reference proteome</keyword>
<dbReference type="GO" id="GO:0006289">
    <property type="term" value="P:nucleotide-excision repair"/>
    <property type="evidence" value="ECO:0007669"/>
    <property type="project" value="InterPro"/>
</dbReference>
<evidence type="ECO:0000313" key="5">
    <source>
        <dbReference type="EMBL" id="CAE8624499.1"/>
    </source>
</evidence>
<dbReference type="SUPFAM" id="SSF46934">
    <property type="entry name" value="UBA-like"/>
    <property type="match status" value="1"/>
</dbReference>
<evidence type="ECO:0008006" key="7">
    <source>
        <dbReference type="Google" id="ProtNLM"/>
    </source>
</evidence>
<evidence type="ECO:0000259" key="2">
    <source>
        <dbReference type="PROSITE" id="PS50030"/>
    </source>
</evidence>
<dbReference type="EMBL" id="CAJNNV010028411">
    <property type="protein sequence ID" value="CAE8624499.1"/>
    <property type="molecule type" value="Genomic_DNA"/>
</dbReference>
<dbReference type="SUPFAM" id="SSF52047">
    <property type="entry name" value="RNI-like"/>
    <property type="match status" value="1"/>
</dbReference>
<dbReference type="AlphaFoldDB" id="A0A813GCE4"/>
<dbReference type="CDD" id="cd03192">
    <property type="entry name" value="GST_C_Sigma_like"/>
    <property type="match status" value="1"/>
</dbReference>
<feature type="compositionally biased region" description="Polar residues" evidence="1">
    <location>
        <begin position="217"/>
        <end position="229"/>
    </location>
</feature>
<dbReference type="PRINTS" id="PR01839">
    <property type="entry name" value="RAD23PROTEIN"/>
</dbReference>
<evidence type="ECO:0000259" key="3">
    <source>
        <dbReference type="PROSITE" id="PS50404"/>
    </source>
</evidence>
<proteinExistence type="predicted"/>
<dbReference type="PROSITE" id="PS50405">
    <property type="entry name" value="GST_CTER"/>
    <property type="match status" value="1"/>
</dbReference>
<dbReference type="InterPro" id="IPR004045">
    <property type="entry name" value="Glutathione_S-Trfase_N"/>
</dbReference>
<accession>A0A813GCE4</accession>
<dbReference type="Pfam" id="PF00627">
    <property type="entry name" value="UBA"/>
    <property type="match status" value="1"/>
</dbReference>
<dbReference type="PANTHER" id="PTHR11571">
    <property type="entry name" value="GLUTATHIONE S-TRANSFERASE"/>
    <property type="match status" value="1"/>
</dbReference>
<dbReference type="InterPro" id="IPR015940">
    <property type="entry name" value="UBA"/>
</dbReference>
<name>A0A813GCE4_POLGL</name>
<dbReference type="Gene3D" id="3.40.30.10">
    <property type="entry name" value="Glutaredoxin"/>
    <property type="match status" value="1"/>
</dbReference>
<evidence type="ECO:0000313" key="6">
    <source>
        <dbReference type="Proteomes" id="UP000654075"/>
    </source>
</evidence>
<evidence type="ECO:0000259" key="4">
    <source>
        <dbReference type="PROSITE" id="PS50405"/>
    </source>
</evidence>
<dbReference type="PANTHER" id="PTHR11571:SF150">
    <property type="entry name" value="GLUTATHIONE S-TRANSFERASE"/>
    <property type="match status" value="1"/>
</dbReference>
<dbReference type="Gene3D" id="3.80.10.10">
    <property type="entry name" value="Ribonuclease Inhibitor"/>
    <property type="match status" value="1"/>
</dbReference>
<dbReference type="OrthoDB" id="415906at2759"/>
<dbReference type="InterPro" id="IPR009060">
    <property type="entry name" value="UBA-like_sf"/>
</dbReference>
<dbReference type="InterPro" id="IPR032675">
    <property type="entry name" value="LRR_dom_sf"/>
</dbReference>
<protein>
    <recommendedName>
        <fullName evidence="7">Glutathione transferase</fullName>
    </recommendedName>
</protein>
<dbReference type="PROSITE" id="PS50030">
    <property type="entry name" value="UBA"/>
    <property type="match status" value="1"/>
</dbReference>
<dbReference type="CDD" id="cd14281">
    <property type="entry name" value="UBA2_Rad23_like"/>
    <property type="match status" value="1"/>
</dbReference>
<dbReference type="Gene3D" id="1.10.8.10">
    <property type="entry name" value="DNA helicase RuvA subunit, C-terminal domain"/>
    <property type="match status" value="1"/>
</dbReference>
<feature type="region of interest" description="Disordered" evidence="1">
    <location>
        <begin position="217"/>
        <end position="240"/>
    </location>
</feature>
<dbReference type="PROSITE" id="PS50404">
    <property type="entry name" value="GST_NTER"/>
    <property type="match status" value="1"/>
</dbReference>
<dbReference type="InterPro" id="IPR001611">
    <property type="entry name" value="Leu-rich_rpt"/>
</dbReference>
<feature type="domain" description="GST C-terminal" evidence="4">
    <location>
        <begin position="348"/>
        <end position="486"/>
    </location>
</feature>
<organism evidence="5 6">
    <name type="scientific">Polarella glacialis</name>
    <name type="common">Dinoflagellate</name>
    <dbReference type="NCBI Taxonomy" id="89957"/>
    <lineage>
        <taxon>Eukaryota</taxon>
        <taxon>Sar</taxon>
        <taxon>Alveolata</taxon>
        <taxon>Dinophyceae</taxon>
        <taxon>Suessiales</taxon>
        <taxon>Suessiaceae</taxon>
        <taxon>Polarella</taxon>
    </lineage>
</organism>
<feature type="compositionally biased region" description="Polar residues" evidence="1">
    <location>
        <begin position="709"/>
        <end position="722"/>
    </location>
</feature>
<feature type="region of interest" description="Disordered" evidence="1">
    <location>
        <begin position="671"/>
        <end position="728"/>
    </location>
</feature>